<organism evidence="2 3">
    <name type="scientific">Albidovulum litorale</name>
    <dbReference type="NCBI Taxonomy" id="2984134"/>
    <lineage>
        <taxon>Bacteria</taxon>
        <taxon>Pseudomonadati</taxon>
        <taxon>Pseudomonadota</taxon>
        <taxon>Alphaproteobacteria</taxon>
        <taxon>Rhodobacterales</taxon>
        <taxon>Paracoccaceae</taxon>
        <taxon>Albidovulum</taxon>
    </lineage>
</organism>
<accession>A0ABT2ZPP8</accession>
<dbReference type="RefSeq" id="WP_263740300.1">
    <property type="nucleotide sequence ID" value="NZ_JAOWKZ010000003.1"/>
</dbReference>
<protein>
    <submittedName>
        <fullName evidence="2">Uncharacterized protein</fullName>
    </submittedName>
</protein>
<comment type="caution">
    <text evidence="2">The sequence shown here is derived from an EMBL/GenBank/DDBJ whole genome shotgun (WGS) entry which is preliminary data.</text>
</comment>
<dbReference type="Proteomes" id="UP001652564">
    <property type="component" value="Unassembled WGS sequence"/>
</dbReference>
<evidence type="ECO:0000313" key="3">
    <source>
        <dbReference type="Proteomes" id="UP001652564"/>
    </source>
</evidence>
<dbReference type="EMBL" id="JAOWKZ010000003">
    <property type="protein sequence ID" value="MCV2873087.1"/>
    <property type="molecule type" value="Genomic_DNA"/>
</dbReference>
<gene>
    <name evidence="2" type="ORF">OEZ71_12360</name>
</gene>
<name>A0ABT2ZPP8_9RHOB</name>
<evidence type="ECO:0000313" key="2">
    <source>
        <dbReference type="EMBL" id="MCV2873087.1"/>
    </source>
</evidence>
<sequence length="90" mass="9523">MPSTEELGIALAEDVLKAVEELGDEAIVNEVNKIVEASSSGLQEAYMAAIRAQRASARAREHLEARLEKARASKAKPTAEAAPATTHPQG</sequence>
<evidence type="ECO:0000256" key="1">
    <source>
        <dbReference type="SAM" id="MobiDB-lite"/>
    </source>
</evidence>
<proteinExistence type="predicted"/>
<feature type="region of interest" description="Disordered" evidence="1">
    <location>
        <begin position="69"/>
        <end position="90"/>
    </location>
</feature>
<keyword evidence="3" id="KW-1185">Reference proteome</keyword>
<feature type="compositionally biased region" description="Low complexity" evidence="1">
    <location>
        <begin position="75"/>
        <end position="90"/>
    </location>
</feature>
<reference evidence="2 3" key="1">
    <citation type="submission" date="2022-10" db="EMBL/GenBank/DDBJ databases">
        <title>Defluviimonas sp. nov., isolated from ocean surface sediments.</title>
        <authorList>
            <person name="He W."/>
            <person name="Wang L."/>
            <person name="Zhang D.-F."/>
        </authorList>
    </citation>
    <scope>NUCLEOTIDE SEQUENCE [LARGE SCALE GENOMIC DNA]</scope>
    <source>
        <strain evidence="2 3">WL0050</strain>
    </source>
</reference>